<dbReference type="SUPFAM" id="SSF46689">
    <property type="entry name" value="Homeodomain-like"/>
    <property type="match status" value="1"/>
</dbReference>
<keyword evidence="5" id="KW-0805">Transcription regulation</keyword>
<dbReference type="PRINTS" id="PR00032">
    <property type="entry name" value="HTHARAC"/>
</dbReference>
<protein>
    <submittedName>
        <fullName evidence="11">Response regulator</fullName>
    </submittedName>
</protein>
<keyword evidence="6" id="KW-0238">DNA-binding</keyword>
<evidence type="ECO:0000256" key="1">
    <source>
        <dbReference type="ARBA" id="ARBA00004496"/>
    </source>
</evidence>
<evidence type="ECO:0000313" key="11">
    <source>
        <dbReference type="EMBL" id="MBO8427427.1"/>
    </source>
</evidence>
<dbReference type="SMART" id="SM00342">
    <property type="entry name" value="HTH_ARAC"/>
    <property type="match status" value="1"/>
</dbReference>
<dbReference type="PANTHER" id="PTHR42713">
    <property type="entry name" value="HISTIDINE KINASE-RELATED"/>
    <property type="match status" value="1"/>
</dbReference>
<keyword evidence="3 8" id="KW-0597">Phosphoprotein</keyword>
<dbReference type="SMART" id="SM00448">
    <property type="entry name" value="REC"/>
    <property type="match status" value="1"/>
</dbReference>
<dbReference type="InterPro" id="IPR018062">
    <property type="entry name" value="HTH_AraC-typ_CS"/>
</dbReference>
<dbReference type="Pfam" id="PF12833">
    <property type="entry name" value="HTH_18"/>
    <property type="match status" value="1"/>
</dbReference>
<gene>
    <name evidence="11" type="ORF">IAC58_02565</name>
</gene>
<evidence type="ECO:0000256" key="2">
    <source>
        <dbReference type="ARBA" id="ARBA00022490"/>
    </source>
</evidence>
<dbReference type="InterPro" id="IPR020449">
    <property type="entry name" value="Tscrpt_reg_AraC-type_HTH"/>
</dbReference>
<dbReference type="PROSITE" id="PS01124">
    <property type="entry name" value="HTH_ARAC_FAMILY_2"/>
    <property type="match status" value="1"/>
</dbReference>
<organism evidence="11 12">
    <name type="scientific">Candidatus Onthovivens merdipullorum</name>
    <dbReference type="NCBI Taxonomy" id="2840889"/>
    <lineage>
        <taxon>Bacteria</taxon>
        <taxon>Bacillati</taxon>
        <taxon>Bacillota</taxon>
        <taxon>Bacilli</taxon>
        <taxon>Bacillales</taxon>
        <taxon>Candidatus Onthovivens</taxon>
    </lineage>
</organism>
<dbReference type="PROSITE" id="PS00041">
    <property type="entry name" value="HTH_ARAC_FAMILY_1"/>
    <property type="match status" value="1"/>
</dbReference>
<evidence type="ECO:0000259" key="10">
    <source>
        <dbReference type="PROSITE" id="PS50110"/>
    </source>
</evidence>
<comment type="caution">
    <text evidence="11">The sequence shown here is derived from an EMBL/GenBank/DDBJ whole genome shotgun (WGS) entry which is preliminary data.</text>
</comment>
<keyword evidence="2" id="KW-0963">Cytoplasm</keyword>
<sequence>MYKVIIVDNEESVRERLLNLLKKVNDNFEVIGSYENGFDALISGVPLNPDLLITDIKMPYIDGIDLIKRAKLELPLLQSIIISGYDSFDYAKQAISLGVIGYITKPINFEDLNEALTKAKIDLDKKLNIDKNIESLQKQADSALKMLQENDLNKLISLKEIPENFIDKLNIDKINLDYQYITLACIDFDDENYDITFTQNELVSLYLEKFIDEELSNLDLNFLTFSNSLETNLLMLSNTKIDKEKLQESLLRVVNKIKKACKTSISIGISEIIDTSKYKDKYRGVSFRMLYRHAKRTLEYRTILGSNMVMFFEDVDNTSSSTGKIDENEYKVLGFEILYGHIDEVFKKLENIMHRVTLESFKDTYYFVLNNVLDSILNSCVNLSVLYKEYMSHIEIIHRVFDAKTSDTAILLLKELILKIDEINKRSRQSKVETAFNQIKIFIENNYKNPLLSLEDVAKELGYSVSYISAIFKKNNTSFTKYLTDIRMNASLPLLASSNEKLITIASEVGYEDPYYFSHCFKKYFGMSPLDYRKK</sequence>
<dbReference type="GO" id="GO:0005737">
    <property type="term" value="C:cytoplasm"/>
    <property type="evidence" value="ECO:0007669"/>
    <property type="project" value="UniProtKB-SubCell"/>
</dbReference>
<dbReference type="PROSITE" id="PS50110">
    <property type="entry name" value="RESPONSE_REGULATORY"/>
    <property type="match status" value="1"/>
</dbReference>
<dbReference type="InterPro" id="IPR001789">
    <property type="entry name" value="Sig_transdc_resp-reg_receiver"/>
</dbReference>
<dbReference type="InterPro" id="IPR011006">
    <property type="entry name" value="CheY-like_superfamily"/>
</dbReference>
<dbReference type="PANTHER" id="PTHR42713:SF3">
    <property type="entry name" value="TRANSCRIPTIONAL REGULATORY PROTEIN HPTR"/>
    <property type="match status" value="1"/>
</dbReference>
<dbReference type="Pfam" id="PF00072">
    <property type="entry name" value="Response_reg"/>
    <property type="match status" value="1"/>
</dbReference>
<comment type="subcellular location">
    <subcellularLocation>
        <location evidence="1">Cytoplasm</location>
    </subcellularLocation>
</comment>
<dbReference type="InterPro" id="IPR018060">
    <property type="entry name" value="HTH_AraC"/>
</dbReference>
<reference evidence="11" key="1">
    <citation type="submission" date="2020-10" db="EMBL/GenBank/DDBJ databases">
        <authorList>
            <person name="Gilroy R."/>
        </authorList>
    </citation>
    <scope>NUCLEOTIDE SEQUENCE</scope>
    <source>
        <strain evidence="11">11159</strain>
    </source>
</reference>
<dbReference type="InterPro" id="IPR009057">
    <property type="entry name" value="Homeodomain-like_sf"/>
</dbReference>
<dbReference type="GO" id="GO:0000160">
    <property type="term" value="P:phosphorelay signal transduction system"/>
    <property type="evidence" value="ECO:0007669"/>
    <property type="project" value="UniProtKB-KW"/>
</dbReference>
<evidence type="ECO:0000313" key="12">
    <source>
        <dbReference type="Proteomes" id="UP000823613"/>
    </source>
</evidence>
<dbReference type="GO" id="GO:0003700">
    <property type="term" value="F:DNA-binding transcription factor activity"/>
    <property type="evidence" value="ECO:0007669"/>
    <property type="project" value="InterPro"/>
</dbReference>
<dbReference type="InterPro" id="IPR051552">
    <property type="entry name" value="HptR"/>
</dbReference>
<evidence type="ECO:0000259" key="9">
    <source>
        <dbReference type="PROSITE" id="PS01124"/>
    </source>
</evidence>
<accession>A0A9D9DGU1</accession>
<evidence type="ECO:0000256" key="3">
    <source>
        <dbReference type="ARBA" id="ARBA00022553"/>
    </source>
</evidence>
<keyword evidence="4" id="KW-0902">Two-component regulatory system</keyword>
<dbReference type="Gene3D" id="1.10.10.60">
    <property type="entry name" value="Homeodomain-like"/>
    <property type="match status" value="2"/>
</dbReference>
<dbReference type="GO" id="GO:0043565">
    <property type="term" value="F:sequence-specific DNA binding"/>
    <property type="evidence" value="ECO:0007669"/>
    <property type="project" value="InterPro"/>
</dbReference>
<name>A0A9D9DGU1_9BACL</name>
<evidence type="ECO:0000256" key="6">
    <source>
        <dbReference type="ARBA" id="ARBA00023125"/>
    </source>
</evidence>
<dbReference type="AlphaFoldDB" id="A0A9D9DGU1"/>
<feature type="modified residue" description="4-aspartylphosphate" evidence="8">
    <location>
        <position position="55"/>
    </location>
</feature>
<evidence type="ECO:0000256" key="7">
    <source>
        <dbReference type="ARBA" id="ARBA00023163"/>
    </source>
</evidence>
<dbReference type="EMBL" id="JADIMY010000054">
    <property type="protein sequence ID" value="MBO8427427.1"/>
    <property type="molecule type" value="Genomic_DNA"/>
</dbReference>
<evidence type="ECO:0000256" key="5">
    <source>
        <dbReference type="ARBA" id="ARBA00023015"/>
    </source>
</evidence>
<feature type="domain" description="HTH araC/xylS-type" evidence="9">
    <location>
        <begin position="437"/>
        <end position="535"/>
    </location>
</feature>
<reference evidence="11" key="2">
    <citation type="journal article" date="2021" name="PeerJ">
        <title>Extensive microbial diversity within the chicken gut microbiome revealed by metagenomics and culture.</title>
        <authorList>
            <person name="Gilroy R."/>
            <person name="Ravi A."/>
            <person name="Getino M."/>
            <person name="Pursley I."/>
            <person name="Horton D.L."/>
            <person name="Alikhan N.F."/>
            <person name="Baker D."/>
            <person name="Gharbi K."/>
            <person name="Hall N."/>
            <person name="Watson M."/>
            <person name="Adriaenssens E.M."/>
            <person name="Foster-Nyarko E."/>
            <person name="Jarju S."/>
            <person name="Secka A."/>
            <person name="Antonio M."/>
            <person name="Oren A."/>
            <person name="Chaudhuri R.R."/>
            <person name="La Ragione R."/>
            <person name="Hildebrand F."/>
            <person name="Pallen M.J."/>
        </authorList>
    </citation>
    <scope>NUCLEOTIDE SEQUENCE</scope>
    <source>
        <strain evidence="11">11159</strain>
    </source>
</reference>
<feature type="domain" description="Response regulatory" evidence="10">
    <location>
        <begin position="3"/>
        <end position="120"/>
    </location>
</feature>
<dbReference type="CDD" id="cd17536">
    <property type="entry name" value="REC_YesN-like"/>
    <property type="match status" value="1"/>
</dbReference>
<evidence type="ECO:0000256" key="4">
    <source>
        <dbReference type="ARBA" id="ARBA00023012"/>
    </source>
</evidence>
<proteinExistence type="predicted"/>
<keyword evidence="7" id="KW-0804">Transcription</keyword>
<dbReference type="SUPFAM" id="SSF52172">
    <property type="entry name" value="CheY-like"/>
    <property type="match status" value="1"/>
</dbReference>
<dbReference type="Proteomes" id="UP000823613">
    <property type="component" value="Unassembled WGS sequence"/>
</dbReference>
<dbReference type="Gene3D" id="3.40.50.2300">
    <property type="match status" value="1"/>
</dbReference>
<evidence type="ECO:0000256" key="8">
    <source>
        <dbReference type="PROSITE-ProRule" id="PRU00169"/>
    </source>
</evidence>